<dbReference type="PANTHER" id="PTHR43397">
    <property type="entry name" value="ERGOTHIONEINE BIOSYNTHESIS PROTEIN 1"/>
    <property type="match status" value="1"/>
</dbReference>
<feature type="domain" description="Histidine-specific methyltransferase SAM-dependent" evidence="4">
    <location>
        <begin position="25"/>
        <end position="327"/>
    </location>
</feature>
<feature type="region of interest" description="Disordered" evidence="3">
    <location>
        <begin position="1"/>
        <end position="25"/>
    </location>
</feature>
<gene>
    <name evidence="5" type="primary">egtD</name>
    <name evidence="5" type="ORF">EXU32_14490</name>
</gene>
<evidence type="ECO:0000256" key="1">
    <source>
        <dbReference type="ARBA" id="ARBA00022603"/>
    </source>
</evidence>
<dbReference type="PANTHER" id="PTHR43397:SF1">
    <property type="entry name" value="ERGOTHIONEINE BIOSYNTHESIS PROTEIN 1"/>
    <property type="match status" value="1"/>
</dbReference>
<dbReference type="PIRSF" id="PIRSF018005">
    <property type="entry name" value="UCP018005"/>
    <property type="match status" value="1"/>
</dbReference>
<dbReference type="AlphaFoldDB" id="A0A4P6MUA1"/>
<organism evidence="5 6">
    <name type="scientific">Janibacter limosus</name>
    <dbReference type="NCBI Taxonomy" id="53458"/>
    <lineage>
        <taxon>Bacteria</taxon>
        <taxon>Bacillati</taxon>
        <taxon>Actinomycetota</taxon>
        <taxon>Actinomycetes</taxon>
        <taxon>Micrococcales</taxon>
        <taxon>Intrasporangiaceae</taxon>
        <taxon>Janibacter</taxon>
    </lineage>
</organism>
<evidence type="ECO:0000256" key="2">
    <source>
        <dbReference type="ARBA" id="ARBA00022679"/>
    </source>
</evidence>
<dbReference type="InterPro" id="IPR017804">
    <property type="entry name" value="MeTrfase_EgtD-like"/>
</dbReference>
<dbReference type="Proteomes" id="UP000290408">
    <property type="component" value="Chromosome"/>
</dbReference>
<dbReference type="InterPro" id="IPR051128">
    <property type="entry name" value="EgtD_Methyltrsf_superfamily"/>
</dbReference>
<proteinExistence type="predicted"/>
<dbReference type="NCBIfam" id="TIGR03438">
    <property type="entry name" value="egtD_ergothio"/>
    <property type="match status" value="1"/>
</dbReference>
<keyword evidence="2 5" id="KW-0808">Transferase</keyword>
<accession>A0A4P6MUA1</accession>
<dbReference type="EMBL" id="CP036164">
    <property type="protein sequence ID" value="QBF47351.1"/>
    <property type="molecule type" value="Genomic_DNA"/>
</dbReference>
<evidence type="ECO:0000256" key="3">
    <source>
        <dbReference type="SAM" id="MobiDB-lite"/>
    </source>
</evidence>
<dbReference type="GO" id="GO:0052706">
    <property type="term" value="F:L-histidine N(alpha)-methyltransferase activity"/>
    <property type="evidence" value="ECO:0007669"/>
    <property type="project" value="UniProtKB-EC"/>
</dbReference>
<protein>
    <submittedName>
        <fullName evidence="5">L-histidine N(Alpha)-methyltransferase</fullName>
        <ecNumber evidence="5">2.1.1.44</ecNumber>
    </submittedName>
</protein>
<dbReference type="Pfam" id="PF10017">
    <property type="entry name" value="Methyltransf_33"/>
    <property type="match status" value="1"/>
</dbReference>
<evidence type="ECO:0000259" key="4">
    <source>
        <dbReference type="Pfam" id="PF10017"/>
    </source>
</evidence>
<dbReference type="InterPro" id="IPR019257">
    <property type="entry name" value="MeTrfase_dom"/>
</dbReference>
<evidence type="ECO:0000313" key="5">
    <source>
        <dbReference type="EMBL" id="QBF47351.1"/>
    </source>
</evidence>
<evidence type="ECO:0000313" key="6">
    <source>
        <dbReference type="Proteomes" id="UP000290408"/>
    </source>
</evidence>
<dbReference type="GO" id="GO:0032259">
    <property type="term" value="P:methylation"/>
    <property type="evidence" value="ECO:0007669"/>
    <property type="project" value="UniProtKB-KW"/>
</dbReference>
<sequence>MGLLRSAARPMTSTQEQTDQRHELEEDLREGFWADPPTLPPRWFYDERGSRLFDRITSLPEYYPTRAEREILQQRSAQILEVTGARSVHELGAGTSAKTRVLLDELTAGGRPATYAPLDISSEVLLETAEQLQSEYPTLAVEPAVADFHHLPPLAGADGERLLLFLGGTIGNFTEDERAGFLRMVRAALAPGDHFLLGADLVKDAARLVAAYDDEVGVTAEFNLNLIDVIDRMTPVTGLRREDFEHEAVWDDEASRIEMRLRAVRDVEADFTGIGRTWQLAKGEHLRTEISRKFDPGELRDELAGHGLQPVAGWTDEAGDFSLTLARVVEHPSVP</sequence>
<reference evidence="5 6" key="1">
    <citation type="submission" date="2019-02" db="EMBL/GenBank/DDBJ databases">
        <title>Genomic data mining of an Antarctic deep-sea actinobacterium, Janibacterlimosus P3-3-X1.</title>
        <authorList>
            <person name="Liao L."/>
            <person name="Chen B."/>
        </authorList>
    </citation>
    <scope>NUCLEOTIDE SEQUENCE [LARGE SCALE GENOMIC DNA]</scope>
    <source>
        <strain evidence="5 6">P3-3-X1</strain>
    </source>
</reference>
<dbReference type="OrthoDB" id="5289726at2"/>
<dbReference type="Gene3D" id="3.40.50.150">
    <property type="entry name" value="Vaccinia Virus protein VP39"/>
    <property type="match status" value="1"/>
</dbReference>
<keyword evidence="6" id="KW-1185">Reference proteome</keyword>
<dbReference type="KEGG" id="jli:EXU32_14490"/>
<dbReference type="InterPro" id="IPR035094">
    <property type="entry name" value="EgtD"/>
</dbReference>
<name>A0A4P6MUA1_9MICO</name>
<dbReference type="SUPFAM" id="SSF53335">
    <property type="entry name" value="S-adenosyl-L-methionine-dependent methyltransferases"/>
    <property type="match status" value="1"/>
</dbReference>
<dbReference type="EC" id="2.1.1.44" evidence="5"/>
<keyword evidence="1 5" id="KW-0489">Methyltransferase</keyword>
<dbReference type="InterPro" id="IPR029063">
    <property type="entry name" value="SAM-dependent_MTases_sf"/>
</dbReference>